<evidence type="ECO:0000256" key="5">
    <source>
        <dbReference type="ARBA" id="ARBA00023136"/>
    </source>
</evidence>
<keyword evidence="5 6" id="KW-0472">Membrane</keyword>
<evidence type="ECO:0000313" key="8">
    <source>
        <dbReference type="EMBL" id="KAA1380415.1"/>
    </source>
</evidence>
<keyword evidence="9" id="KW-1185">Reference proteome</keyword>
<feature type="domain" description="EamA" evidence="7">
    <location>
        <begin position="142"/>
        <end position="278"/>
    </location>
</feature>
<dbReference type="AlphaFoldDB" id="A0A641AR38"/>
<dbReference type="Proteomes" id="UP001515100">
    <property type="component" value="Unassembled WGS sequence"/>
</dbReference>
<dbReference type="RefSeq" id="WP_129180857.1">
    <property type="nucleotide sequence ID" value="NZ_JAGIOG010000001.1"/>
</dbReference>
<name>A0A641AR38_9ACTN</name>
<feature type="transmembrane region" description="Helical" evidence="6">
    <location>
        <begin position="140"/>
        <end position="160"/>
    </location>
</feature>
<feature type="transmembrane region" description="Helical" evidence="6">
    <location>
        <begin position="172"/>
        <end position="190"/>
    </location>
</feature>
<dbReference type="PANTHER" id="PTHR32322">
    <property type="entry name" value="INNER MEMBRANE TRANSPORTER"/>
    <property type="match status" value="1"/>
</dbReference>
<feature type="domain" description="EamA" evidence="7">
    <location>
        <begin position="7"/>
        <end position="131"/>
    </location>
</feature>
<evidence type="ECO:0000256" key="6">
    <source>
        <dbReference type="SAM" id="Phobius"/>
    </source>
</evidence>
<keyword evidence="4 6" id="KW-1133">Transmembrane helix</keyword>
<keyword evidence="3 6" id="KW-0812">Transmembrane</keyword>
<feature type="transmembrane region" description="Helical" evidence="6">
    <location>
        <begin position="117"/>
        <end position="134"/>
    </location>
</feature>
<feature type="transmembrane region" description="Helical" evidence="6">
    <location>
        <begin position="202"/>
        <end position="226"/>
    </location>
</feature>
<evidence type="ECO:0000256" key="4">
    <source>
        <dbReference type="ARBA" id="ARBA00022989"/>
    </source>
</evidence>
<comment type="caution">
    <text evidence="8">The sequence shown here is derived from an EMBL/GenBank/DDBJ whole genome shotgun (WGS) entry which is preliminary data.</text>
</comment>
<proteinExistence type="inferred from homology"/>
<feature type="transmembrane region" description="Helical" evidence="6">
    <location>
        <begin position="238"/>
        <end position="256"/>
    </location>
</feature>
<feature type="transmembrane region" description="Helical" evidence="6">
    <location>
        <begin position="58"/>
        <end position="80"/>
    </location>
</feature>
<dbReference type="InterPro" id="IPR050638">
    <property type="entry name" value="AA-Vitamin_Transporters"/>
</dbReference>
<dbReference type="Pfam" id="PF00892">
    <property type="entry name" value="EamA"/>
    <property type="match status" value="2"/>
</dbReference>
<dbReference type="PANTHER" id="PTHR32322:SF9">
    <property type="entry name" value="AMINO-ACID METABOLITE EFFLUX PUMP-RELATED"/>
    <property type="match status" value="1"/>
</dbReference>
<sequence length="306" mass="31376">MNLKHGLLAVLVMLLWGANFVVIDEGLDGVPPLLFLAMRFVLVAVPLVFFVPRPAASWQAVVAVGTFMSLGQFSLLYISLDLGMPAGLASLVLQAQVIFTIVIAAAVIKEVPTRRQVIGAVLGTAGLTLVVLAHGASAPLLPVLVMLGAALSWATGNVIARSAGVQSGFSMVVWSALVVPVPAFVLSLLVDGGDEVVHSLTHLSGIAIASTAYTAVGASLIGYGIWNSLLARYPASAVVPFVLLVPVVGIATAWIVQDEVPSTLEVVGGVVMLAGVAAATISRRRGVTPAGPLAPSEPVGTPSTTR</sequence>
<feature type="transmembrane region" description="Helical" evidence="6">
    <location>
        <begin position="262"/>
        <end position="281"/>
    </location>
</feature>
<evidence type="ECO:0000313" key="9">
    <source>
        <dbReference type="Proteomes" id="UP001515100"/>
    </source>
</evidence>
<evidence type="ECO:0000259" key="7">
    <source>
        <dbReference type="Pfam" id="PF00892"/>
    </source>
</evidence>
<feature type="transmembrane region" description="Helical" evidence="6">
    <location>
        <begin position="86"/>
        <end position="108"/>
    </location>
</feature>
<dbReference type="SUPFAM" id="SSF103481">
    <property type="entry name" value="Multidrug resistance efflux transporter EmrE"/>
    <property type="match status" value="2"/>
</dbReference>
<evidence type="ECO:0000256" key="2">
    <source>
        <dbReference type="ARBA" id="ARBA00007362"/>
    </source>
</evidence>
<comment type="similarity">
    <text evidence="2">Belongs to the EamA transporter family.</text>
</comment>
<evidence type="ECO:0000256" key="1">
    <source>
        <dbReference type="ARBA" id="ARBA00004141"/>
    </source>
</evidence>
<gene>
    <name evidence="8" type="ORF">ESP62_004325</name>
</gene>
<accession>A0A641AR38</accession>
<reference evidence="8" key="1">
    <citation type="submission" date="2019-09" db="EMBL/GenBank/DDBJ databases">
        <authorList>
            <person name="Li J."/>
        </authorList>
    </citation>
    <scope>NUCLEOTIDE SEQUENCE [LARGE SCALE GENOMIC DNA]</scope>
    <source>
        <strain evidence="8">NRBC 14897</strain>
    </source>
</reference>
<comment type="subcellular location">
    <subcellularLocation>
        <location evidence="1">Membrane</location>
        <topology evidence="1">Multi-pass membrane protein</topology>
    </subcellularLocation>
</comment>
<feature type="transmembrane region" description="Helical" evidence="6">
    <location>
        <begin position="30"/>
        <end position="51"/>
    </location>
</feature>
<organism evidence="8 9">
    <name type="scientific">Aeromicrobium fastidiosum</name>
    <dbReference type="NCBI Taxonomy" id="52699"/>
    <lineage>
        <taxon>Bacteria</taxon>
        <taxon>Bacillati</taxon>
        <taxon>Actinomycetota</taxon>
        <taxon>Actinomycetes</taxon>
        <taxon>Propionibacteriales</taxon>
        <taxon>Nocardioidaceae</taxon>
        <taxon>Aeromicrobium</taxon>
    </lineage>
</organism>
<evidence type="ECO:0000256" key="3">
    <source>
        <dbReference type="ARBA" id="ARBA00022692"/>
    </source>
</evidence>
<dbReference type="GO" id="GO:0016020">
    <property type="term" value="C:membrane"/>
    <property type="evidence" value="ECO:0007669"/>
    <property type="project" value="UniProtKB-SubCell"/>
</dbReference>
<dbReference type="InterPro" id="IPR000620">
    <property type="entry name" value="EamA_dom"/>
</dbReference>
<protein>
    <submittedName>
        <fullName evidence="8">EamA family transporter</fullName>
    </submittedName>
</protein>
<dbReference type="InterPro" id="IPR037185">
    <property type="entry name" value="EmrE-like"/>
</dbReference>
<dbReference type="EMBL" id="SDPP02000001">
    <property type="protein sequence ID" value="KAA1380415.1"/>
    <property type="molecule type" value="Genomic_DNA"/>
</dbReference>
<dbReference type="OrthoDB" id="9812521at2"/>